<evidence type="ECO:0000256" key="9">
    <source>
        <dbReference type="RuleBase" id="RU003946"/>
    </source>
</evidence>
<evidence type="ECO:0000256" key="4">
    <source>
        <dbReference type="ARBA" id="ARBA00022553"/>
    </source>
</evidence>
<feature type="region of interest" description="Disordered" evidence="10">
    <location>
        <begin position="1"/>
        <end position="40"/>
    </location>
</feature>
<keyword evidence="7" id="KW-0862">Zinc</keyword>
<sequence>MSGDATTQHARGGPRPSRGTRGTPQPRPGIPLSSGGSVWGDSSRAEEALALASTGRPRNVILFVGDGLGEDEITIARNYLRGADGRLVLDRFLFTGTVTNYSVVPGDPTRHNYVTDSAAAATAWATGVKTYNGAIGVDAFGAPVPTLVELAGQRGMATGLVTTEELCDPTPAAMAAHVADRSGRGPDTMERCRAQAAENGGPGSIVEQLVRTRPDVLLGGGGQYFRQTVRAGEFQGRTVLDQAAAAGYRLVTTAAGLAAADAGGPLLGLFGDGALARAWVGPKARTDRGPAAVCRVNPDLPADQPTLARMTARALDILDERAEGRGFLLQVEAGLIDTASHDGDPCGMISEVAAFDEALAVGLQWAEEHGETLVLVTADHGHSAQIVPVDVESPGATTMLLAHDGEPMLINYATNLPGEILVHTGAQVRVAAHGPSAAAVLGLGDQTDLFRLITGMWEEKDAHAEV</sequence>
<keyword evidence="4" id="KW-0597">Phosphoprotein</keyword>
<dbReference type="InterPro" id="IPR018299">
    <property type="entry name" value="Alkaline_phosphatase_AS"/>
</dbReference>
<dbReference type="CDD" id="cd16012">
    <property type="entry name" value="ALP"/>
    <property type="match status" value="1"/>
</dbReference>
<dbReference type="PRINTS" id="PR00113">
    <property type="entry name" value="ALKPHPHTASE"/>
</dbReference>
<comment type="cofactor">
    <cofactor evidence="1">
        <name>Mg(2+)</name>
        <dbReference type="ChEBI" id="CHEBI:18420"/>
    </cofactor>
</comment>
<dbReference type="InterPro" id="IPR001952">
    <property type="entry name" value="Alkaline_phosphatase"/>
</dbReference>
<dbReference type="PROSITE" id="PS00123">
    <property type="entry name" value="ALKALINE_PHOSPHATASE"/>
    <property type="match status" value="1"/>
</dbReference>
<dbReference type="SUPFAM" id="SSF53649">
    <property type="entry name" value="Alkaline phosphatase-like"/>
    <property type="match status" value="1"/>
</dbReference>
<feature type="compositionally biased region" description="Low complexity" evidence="10">
    <location>
        <begin position="11"/>
        <end position="24"/>
    </location>
</feature>
<dbReference type="RefSeq" id="WP_398166437.1">
    <property type="nucleotide sequence ID" value="NZ_CP108188.1"/>
</dbReference>
<comment type="similarity">
    <text evidence="3 9">Belongs to the alkaline phosphatase family.</text>
</comment>
<evidence type="ECO:0000256" key="7">
    <source>
        <dbReference type="ARBA" id="ARBA00022833"/>
    </source>
</evidence>
<evidence type="ECO:0000256" key="8">
    <source>
        <dbReference type="ARBA" id="ARBA00022842"/>
    </source>
</evidence>
<accession>A0ABZ1LI72</accession>
<keyword evidence="12" id="KW-1185">Reference proteome</keyword>
<dbReference type="PANTHER" id="PTHR11596">
    <property type="entry name" value="ALKALINE PHOSPHATASE"/>
    <property type="match status" value="1"/>
</dbReference>
<evidence type="ECO:0000256" key="2">
    <source>
        <dbReference type="ARBA" id="ARBA00001947"/>
    </source>
</evidence>
<dbReference type="Pfam" id="PF00245">
    <property type="entry name" value="Alk_phosphatase"/>
    <property type="match status" value="1"/>
</dbReference>
<comment type="cofactor">
    <cofactor evidence="2">
        <name>Zn(2+)</name>
        <dbReference type="ChEBI" id="CHEBI:29105"/>
    </cofactor>
</comment>
<evidence type="ECO:0000256" key="6">
    <source>
        <dbReference type="ARBA" id="ARBA00022801"/>
    </source>
</evidence>
<keyword evidence="6 11" id="KW-0378">Hydrolase</keyword>
<evidence type="ECO:0000313" key="11">
    <source>
        <dbReference type="EMBL" id="WTR74159.1"/>
    </source>
</evidence>
<dbReference type="Gene3D" id="3.40.720.10">
    <property type="entry name" value="Alkaline Phosphatase, subunit A"/>
    <property type="match status" value="1"/>
</dbReference>
<name>A0ABZ1LI72_9ACTN</name>
<keyword evidence="5" id="KW-0479">Metal-binding</keyword>
<dbReference type="PANTHER" id="PTHR11596:SF5">
    <property type="entry name" value="ALKALINE PHOSPHATASE"/>
    <property type="match status" value="1"/>
</dbReference>
<dbReference type="InterPro" id="IPR017850">
    <property type="entry name" value="Alkaline_phosphatase_core_sf"/>
</dbReference>
<proteinExistence type="inferred from homology"/>
<dbReference type="EMBL" id="CP108188">
    <property type="protein sequence ID" value="WTR74159.1"/>
    <property type="molecule type" value="Genomic_DNA"/>
</dbReference>
<dbReference type="GO" id="GO:0004035">
    <property type="term" value="F:alkaline phosphatase activity"/>
    <property type="evidence" value="ECO:0007669"/>
    <property type="project" value="UniProtKB-EC"/>
</dbReference>
<dbReference type="Proteomes" id="UP001622594">
    <property type="component" value="Chromosome"/>
</dbReference>
<evidence type="ECO:0000256" key="5">
    <source>
        <dbReference type="ARBA" id="ARBA00022723"/>
    </source>
</evidence>
<dbReference type="SMART" id="SM00098">
    <property type="entry name" value="alkPPc"/>
    <property type="match status" value="1"/>
</dbReference>
<gene>
    <name evidence="11" type="ORF">OG814_35185</name>
</gene>
<evidence type="ECO:0000313" key="12">
    <source>
        <dbReference type="Proteomes" id="UP001622594"/>
    </source>
</evidence>
<organism evidence="11 12">
    <name type="scientific">Streptomyces zaomyceticus</name>
    <dbReference type="NCBI Taxonomy" id="68286"/>
    <lineage>
        <taxon>Bacteria</taxon>
        <taxon>Bacillati</taxon>
        <taxon>Actinomycetota</taxon>
        <taxon>Actinomycetes</taxon>
        <taxon>Kitasatosporales</taxon>
        <taxon>Streptomycetaceae</taxon>
        <taxon>Streptomyces</taxon>
    </lineage>
</organism>
<dbReference type="EC" id="3.1.3.1" evidence="11"/>
<evidence type="ECO:0000256" key="3">
    <source>
        <dbReference type="ARBA" id="ARBA00005984"/>
    </source>
</evidence>
<evidence type="ECO:0000256" key="1">
    <source>
        <dbReference type="ARBA" id="ARBA00001946"/>
    </source>
</evidence>
<evidence type="ECO:0000256" key="10">
    <source>
        <dbReference type="SAM" id="MobiDB-lite"/>
    </source>
</evidence>
<protein>
    <submittedName>
        <fullName evidence="11">Alkaline phosphatase</fullName>
        <ecNumber evidence="11">3.1.3.1</ecNumber>
    </submittedName>
</protein>
<reference evidence="11 12" key="1">
    <citation type="submission" date="2022-10" db="EMBL/GenBank/DDBJ databases">
        <title>The complete genomes of actinobacterial strains from the NBC collection.</title>
        <authorList>
            <person name="Joergensen T.S."/>
            <person name="Alvarez Arevalo M."/>
            <person name="Sterndorff E.B."/>
            <person name="Faurdal D."/>
            <person name="Vuksanovic O."/>
            <person name="Mourched A.-S."/>
            <person name="Charusanti P."/>
            <person name="Shaw S."/>
            <person name="Blin K."/>
            <person name="Weber T."/>
        </authorList>
    </citation>
    <scope>NUCLEOTIDE SEQUENCE [LARGE SCALE GENOMIC DNA]</scope>
    <source>
        <strain evidence="11 12">NBC_00123</strain>
    </source>
</reference>
<keyword evidence="8" id="KW-0460">Magnesium</keyword>